<name>A0A0A8ZPX0_ARUDO</name>
<dbReference type="EMBL" id="GBRH01258172">
    <property type="protein sequence ID" value="JAD39723.1"/>
    <property type="molecule type" value="Transcribed_RNA"/>
</dbReference>
<sequence>MQIRKDKGKPVRPSIINDMGVTINKTEIGE</sequence>
<evidence type="ECO:0000313" key="1">
    <source>
        <dbReference type="EMBL" id="JAD39723.1"/>
    </source>
</evidence>
<reference evidence="1" key="1">
    <citation type="submission" date="2014-09" db="EMBL/GenBank/DDBJ databases">
        <authorList>
            <person name="Magalhaes I.L.F."/>
            <person name="Oliveira U."/>
            <person name="Santos F.R."/>
            <person name="Vidigal T.H.D.A."/>
            <person name="Brescovit A.D."/>
            <person name="Santos A.J."/>
        </authorList>
    </citation>
    <scope>NUCLEOTIDE SEQUENCE</scope>
    <source>
        <tissue evidence="1">Shoot tissue taken approximately 20 cm above the soil surface</tissue>
    </source>
</reference>
<accession>A0A0A8ZPX0</accession>
<reference evidence="1" key="2">
    <citation type="journal article" date="2015" name="Data Brief">
        <title>Shoot transcriptome of the giant reed, Arundo donax.</title>
        <authorList>
            <person name="Barrero R.A."/>
            <person name="Guerrero F.D."/>
            <person name="Moolhuijzen P."/>
            <person name="Goolsby J.A."/>
            <person name="Tidwell J."/>
            <person name="Bellgard S.E."/>
            <person name="Bellgard M.I."/>
        </authorList>
    </citation>
    <scope>NUCLEOTIDE SEQUENCE</scope>
    <source>
        <tissue evidence="1">Shoot tissue taken approximately 20 cm above the soil surface</tissue>
    </source>
</reference>
<proteinExistence type="predicted"/>
<dbReference type="AlphaFoldDB" id="A0A0A8ZPX0"/>
<protein>
    <submittedName>
        <fullName evidence="1">Uncharacterized protein</fullName>
    </submittedName>
</protein>
<organism evidence="1">
    <name type="scientific">Arundo donax</name>
    <name type="common">Giant reed</name>
    <name type="synonym">Donax arundinaceus</name>
    <dbReference type="NCBI Taxonomy" id="35708"/>
    <lineage>
        <taxon>Eukaryota</taxon>
        <taxon>Viridiplantae</taxon>
        <taxon>Streptophyta</taxon>
        <taxon>Embryophyta</taxon>
        <taxon>Tracheophyta</taxon>
        <taxon>Spermatophyta</taxon>
        <taxon>Magnoliopsida</taxon>
        <taxon>Liliopsida</taxon>
        <taxon>Poales</taxon>
        <taxon>Poaceae</taxon>
        <taxon>PACMAD clade</taxon>
        <taxon>Arundinoideae</taxon>
        <taxon>Arundineae</taxon>
        <taxon>Arundo</taxon>
    </lineage>
</organism>